<dbReference type="Proteomes" id="UP000233248">
    <property type="component" value="Unassembled WGS sequence"/>
</dbReference>
<reference evidence="5 6" key="1">
    <citation type="submission" date="2017-09" db="EMBL/GenBank/DDBJ databases">
        <title>Genomics of the genus Arcobacter.</title>
        <authorList>
            <person name="Perez-Cataluna A."/>
            <person name="Figueras M.J."/>
            <person name="Salas-Masso N."/>
        </authorList>
    </citation>
    <scope>NUCLEOTIDE SEQUENCE [LARGE SCALE GENOMIC DNA]</scope>
    <source>
        <strain evidence="5 6">DSM 18005</strain>
    </source>
</reference>
<dbReference type="SUPFAM" id="SSF46785">
    <property type="entry name" value="Winged helix' DNA-binding domain"/>
    <property type="match status" value="1"/>
</dbReference>
<evidence type="ECO:0000313" key="5">
    <source>
        <dbReference type="EMBL" id="PKI80099.1"/>
    </source>
</evidence>
<dbReference type="Pfam" id="PF01047">
    <property type="entry name" value="MarR"/>
    <property type="match status" value="1"/>
</dbReference>
<keyword evidence="3" id="KW-0804">Transcription</keyword>
<dbReference type="PROSITE" id="PS01117">
    <property type="entry name" value="HTH_MARR_1"/>
    <property type="match status" value="1"/>
</dbReference>
<proteinExistence type="predicted"/>
<dbReference type="PANTHER" id="PTHR42756:SF1">
    <property type="entry name" value="TRANSCRIPTIONAL REPRESSOR OF EMRAB OPERON"/>
    <property type="match status" value="1"/>
</dbReference>
<keyword evidence="1" id="KW-0805">Transcription regulation</keyword>
<dbReference type="InterPro" id="IPR036390">
    <property type="entry name" value="WH_DNA-bd_sf"/>
</dbReference>
<dbReference type="PROSITE" id="PS50995">
    <property type="entry name" value="HTH_MARR_2"/>
    <property type="match status" value="1"/>
</dbReference>
<dbReference type="Gene3D" id="1.10.10.10">
    <property type="entry name" value="Winged helix-like DNA-binding domain superfamily/Winged helix DNA-binding domain"/>
    <property type="match status" value="1"/>
</dbReference>
<dbReference type="InterPro" id="IPR036388">
    <property type="entry name" value="WH-like_DNA-bd_sf"/>
</dbReference>
<comment type="caution">
    <text evidence="5">The sequence shown here is derived from an EMBL/GenBank/DDBJ whole genome shotgun (WGS) entry which is preliminary data.</text>
</comment>
<evidence type="ECO:0000256" key="3">
    <source>
        <dbReference type="ARBA" id="ARBA00023163"/>
    </source>
</evidence>
<keyword evidence="6" id="KW-1185">Reference proteome</keyword>
<keyword evidence="2" id="KW-0238">DNA-binding</keyword>
<dbReference type="KEGG" id="ahs:AHALO_2681"/>
<name>A0A2N1J0L8_9BACT</name>
<dbReference type="GO" id="GO:0003700">
    <property type="term" value="F:DNA-binding transcription factor activity"/>
    <property type="evidence" value="ECO:0007669"/>
    <property type="project" value="InterPro"/>
</dbReference>
<dbReference type="SMART" id="SM00347">
    <property type="entry name" value="HTH_MARR"/>
    <property type="match status" value="1"/>
</dbReference>
<feature type="domain" description="HTH marR-type" evidence="4">
    <location>
        <begin position="6"/>
        <end position="138"/>
    </location>
</feature>
<dbReference type="InterPro" id="IPR000835">
    <property type="entry name" value="HTH_MarR-typ"/>
</dbReference>
<dbReference type="InterPro" id="IPR023187">
    <property type="entry name" value="Tscrpt_reg_MarR-type_CS"/>
</dbReference>
<accession>A0A2N1J0L8</accession>
<dbReference type="PRINTS" id="PR00598">
    <property type="entry name" value="HTHMARR"/>
</dbReference>
<evidence type="ECO:0000256" key="1">
    <source>
        <dbReference type="ARBA" id="ARBA00023015"/>
    </source>
</evidence>
<dbReference type="AlphaFoldDB" id="A0A2N1J0L8"/>
<dbReference type="PANTHER" id="PTHR42756">
    <property type="entry name" value="TRANSCRIPTIONAL REGULATOR, MARR"/>
    <property type="match status" value="1"/>
</dbReference>
<evidence type="ECO:0000313" key="6">
    <source>
        <dbReference type="Proteomes" id="UP000233248"/>
    </source>
</evidence>
<protein>
    <recommendedName>
        <fullName evidence="4">HTH marR-type domain-containing protein</fullName>
    </recommendedName>
</protein>
<gene>
    <name evidence="5" type="ORF">CP960_10775</name>
</gene>
<evidence type="ECO:0000259" key="4">
    <source>
        <dbReference type="PROSITE" id="PS50995"/>
    </source>
</evidence>
<sequence length="145" mass="16643">MYEDIHSSIGFKISQTANRLNYDFVHVLSPFDIAPEQRATLELISKDNQVNQTKIASILGKNKTTVCRSLNALEKKELIKRDCQEKDKRVNIIKLTQKGKDVLQASQESVIKFREKLSSDLTKEEINKLFELLNKVSNTVSKEDF</sequence>
<evidence type="ECO:0000256" key="2">
    <source>
        <dbReference type="ARBA" id="ARBA00023125"/>
    </source>
</evidence>
<dbReference type="GO" id="GO:0003677">
    <property type="term" value="F:DNA binding"/>
    <property type="evidence" value="ECO:0007669"/>
    <property type="project" value="UniProtKB-KW"/>
</dbReference>
<dbReference type="EMBL" id="NXIF01000041">
    <property type="protein sequence ID" value="PKI80099.1"/>
    <property type="molecule type" value="Genomic_DNA"/>
</dbReference>
<dbReference type="RefSeq" id="WP_101185499.1">
    <property type="nucleotide sequence ID" value="NZ_CP031218.1"/>
</dbReference>
<organism evidence="5 6">
    <name type="scientific">Malaciobacter halophilus</name>
    <dbReference type="NCBI Taxonomy" id="197482"/>
    <lineage>
        <taxon>Bacteria</taxon>
        <taxon>Pseudomonadati</taxon>
        <taxon>Campylobacterota</taxon>
        <taxon>Epsilonproteobacteria</taxon>
        <taxon>Campylobacterales</taxon>
        <taxon>Arcobacteraceae</taxon>
        <taxon>Malaciobacter</taxon>
    </lineage>
</organism>
<dbReference type="OrthoDB" id="5348575at2"/>